<name>A0ABY2JDP5_9MICO</name>
<organism evidence="4 5">
    <name type="scientific">Cryobacterium sinapicolor</name>
    <dbReference type="NCBI Taxonomy" id="1259236"/>
    <lineage>
        <taxon>Bacteria</taxon>
        <taxon>Bacillati</taxon>
        <taxon>Actinomycetota</taxon>
        <taxon>Actinomycetes</taxon>
        <taxon>Micrococcales</taxon>
        <taxon>Microbacteriaceae</taxon>
        <taxon>Cryobacterium</taxon>
    </lineage>
</organism>
<dbReference type="EMBL" id="SOGQ01000016">
    <property type="protein sequence ID" value="TFD03258.1"/>
    <property type="molecule type" value="Genomic_DNA"/>
</dbReference>
<dbReference type="InterPro" id="IPR050792">
    <property type="entry name" value="ADP-ribosylglycohydrolase"/>
</dbReference>
<keyword evidence="5" id="KW-1185">Reference proteome</keyword>
<comment type="similarity">
    <text evidence="1">Belongs to the ADP-ribosylglycohydrolase family.</text>
</comment>
<dbReference type="SUPFAM" id="SSF101478">
    <property type="entry name" value="ADP-ribosylglycohydrolase"/>
    <property type="match status" value="1"/>
</dbReference>
<dbReference type="InterPro" id="IPR005502">
    <property type="entry name" value="Ribosyl_crysJ1"/>
</dbReference>
<evidence type="ECO:0000259" key="3">
    <source>
        <dbReference type="PROSITE" id="PS50056"/>
    </source>
</evidence>
<sequence>MACGDALGAGYEFDPPLASDASVTMKGGGGFDWAPGEWTDDTSMAVPIVNAIAAGHDLRDEAVLDEIVAAWALWARTAPDVGNQLRAVLSRTEPTASAVRVVARAHHDRHGRSGGNGSLMRTAPVALAYLDDPVALAAVARTISTLTHFETDAGDACVLWCLAIRHAVLEGTLDVRVGLDALPADRRALWEARFVVAEAGVPSDFSRNGWVVEALQAAWSAIVQPRSASGGASAAGTVSATPAGHLQDALEIAVRGGRDTDTVAAIAGGLLGARYGASAVPAAWRRIVHGWPDGLRADELVRRGVLAARADGGRSRRNPAVLDRRARKDRLATTWPTADHLAYASSGHISTLVRHPHDDGVWLGAVGILDDLPAEIDAVVSLCRVGRSQVPERIRVENRVAVWLVDEVDPRANPNLTFVLEDTVDAIAALRAEGRTVFVHCVQAISRTPTVGALYAARHRGVPIEQALRELTDALPHASPNAAFVRELVPRPLPAPRPGALAIQP</sequence>
<reference evidence="4 5" key="1">
    <citation type="submission" date="2019-03" db="EMBL/GenBank/DDBJ databases">
        <title>Genomics of glacier-inhabiting Cryobacterium strains.</title>
        <authorList>
            <person name="Liu Q."/>
            <person name="Xin Y.-H."/>
        </authorList>
    </citation>
    <scope>NUCLEOTIDE SEQUENCE [LARGE SCALE GENOMIC DNA]</scope>
    <source>
        <strain evidence="4 5">TMT1-23-1</strain>
    </source>
</reference>
<dbReference type="InterPro" id="IPR000340">
    <property type="entry name" value="Dual-sp_phosphatase_cat-dom"/>
</dbReference>
<proteinExistence type="inferred from homology"/>
<dbReference type="PROSITE" id="PS50056">
    <property type="entry name" value="TYR_PHOSPHATASE_2"/>
    <property type="match status" value="1"/>
</dbReference>
<evidence type="ECO:0000256" key="1">
    <source>
        <dbReference type="ARBA" id="ARBA00010702"/>
    </source>
</evidence>
<dbReference type="Pfam" id="PF00782">
    <property type="entry name" value="DSPc"/>
    <property type="match status" value="1"/>
</dbReference>
<dbReference type="InterPro" id="IPR029021">
    <property type="entry name" value="Prot-tyrosine_phosphatase-like"/>
</dbReference>
<gene>
    <name evidence="4" type="ORF">E3T28_03765</name>
</gene>
<protein>
    <submittedName>
        <fullName evidence="4">ADP-ribosylglycohydrolase family protein</fullName>
    </submittedName>
</protein>
<dbReference type="Pfam" id="PF03747">
    <property type="entry name" value="ADP_ribosyl_GH"/>
    <property type="match status" value="1"/>
</dbReference>
<dbReference type="PANTHER" id="PTHR16222:SF24">
    <property type="entry name" value="ADP-RIBOSYLHYDROLASE ARH3"/>
    <property type="match status" value="1"/>
</dbReference>
<evidence type="ECO:0000256" key="2">
    <source>
        <dbReference type="ARBA" id="ARBA00022801"/>
    </source>
</evidence>
<comment type="caution">
    <text evidence="4">The sequence shown here is derived from an EMBL/GenBank/DDBJ whole genome shotgun (WGS) entry which is preliminary data.</text>
</comment>
<dbReference type="PANTHER" id="PTHR16222">
    <property type="entry name" value="ADP-RIBOSYLGLYCOHYDROLASE"/>
    <property type="match status" value="1"/>
</dbReference>
<dbReference type="Gene3D" id="1.10.4080.10">
    <property type="entry name" value="ADP-ribosylation/Crystallin J1"/>
    <property type="match status" value="1"/>
</dbReference>
<keyword evidence="2" id="KW-0378">Hydrolase</keyword>
<evidence type="ECO:0000313" key="5">
    <source>
        <dbReference type="Proteomes" id="UP000297853"/>
    </source>
</evidence>
<dbReference type="CDD" id="cd14498">
    <property type="entry name" value="DSP"/>
    <property type="match status" value="1"/>
</dbReference>
<dbReference type="Proteomes" id="UP000297853">
    <property type="component" value="Unassembled WGS sequence"/>
</dbReference>
<accession>A0ABY2JDP5</accession>
<evidence type="ECO:0000313" key="4">
    <source>
        <dbReference type="EMBL" id="TFD03258.1"/>
    </source>
</evidence>
<feature type="domain" description="Tyrosine specific protein phosphatases" evidence="3">
    <location>
        <begin position="421"/>
        <end position="471"/>
    </location>
</feature>
<dbReference type="InterPro" id="IPR000387">
    <property type="entry name" value="Tyr_Pase_dom"/>
</dbReference>
<dbReference type="SUPFAM" id="SSF52799">
    <property type="entry name" value="(Phosphotyrosine protein) phosphatases II"/>
    <property type="match status" value="1"/>
</dbReference>
<dbReference type="Gene3D" id="3.90.190.10">
    <property type="entry name" value="Protein tyrosine phosphatase superfamily"/>
    <property type="match status" value="1"/>
</dbReference>
<dbReference type="InterPro" id="IPR036705">
    <property type="entry name" value="Ribosyl_crysJ1_sf"/>
</dbReference>